<feature type="region of interest" description="Disordered" evidence="7">
    <location>
        <begin position="409"/>
        <end position="429"/>
    </location>
</feature>
<dbReference type="PROSITE" id="PS50158">
    <property type="entry name" value="ZF_CCHC"/>
    <property type="match status" value="3"/>
</dbReference>
<evidence type="ECO:0000256" key="7">
    <source>
        <dbReference type="SAM" id="MobiDB-lite"/>
    </source>
</evidence>
<feature type="coiled-coil region" evidence="6">
    <location>
        <begin position="83"/>
        <end position="135"/>
    </location>
</feature>
<comment type="caution">
    <text evidence="10">The sequence shown here is derived from an EMBL/GenBank/DDBJ whole genome shotgun (WGS) entry which is preliminary data.</text>
</comment>
<gene>
    <name evidence="10" type="ORF">QYE76_065719</name>
</gene>
<feature type="compositionally biased region" description="Basic and acidic residues" evidence="7">
    <location>
        <begin position="1251"/>
        <end position="1273"/>
    </location>
</feature>
<dbReference type="Pfam" id="PF00665">
    <property type="entry name" value="rve"/>
    <property type="match status" value="2"/>
</dbReference>
<dbReference type="GO" id="GO:0015074">
    <property type="term" value="P:DNA integration"/>
    <property type="evidence" value="ECO:0007669"/>
    <property type="project" value="InterPro"/>
</dbReference>
<evidence type="ECO:0000259" key="8">
    <source>
        <dbReference type="PROSITE" id="PS50158"/>
    </source>
</evidence>
<dbReference type="InterPro" id="IPR057670">
    <property type="entry name" value="SH3_retrovirus"/>
</dbReference>
<organism evidence="10 11">
    <name type="scientific">Lolium multiflorum</name>
    <name type="common">Italian ryegrass</name>
    <name type="synonym">Lolium perenne subsp. multiflorum</name>
    <dbReference type="NCBI Taxonomy" id="4521"/>
    <lineage>
        <taxon>Eukaryota</taxon>
        <taxon>Viridiplantae</taxon>
        <taxon>Streptophyta</taxon>
        <taxon>Embryophyta</taxon>
        <taxon>Tracheophyta</taxon>
        <taxon>Spermatophyta</taxon>
        <taxon>Magnoliopsida</taxon>
        <taxon>Liliopsida</taxon>
        <taxon>Poales</taxon>
        <taxon>Poaceae</taxon>
        <taxon>BOP clade</taxon>
        <taxon>Pooideae</taxon>
        <taxon>Poodae</taxon>
        <taxon>Poeae</taxon>
        <taxon>Poeae Chloroplast Group 2 (Poeae type)</taxon>
        <taxon>Loliodinae</taxon>
        <taxon>Loliinae</taxon>
        <taxon>Lolium</taxon>
    </lineage>
</organism>
<evidence type="ECO:0000313" key="11">
    <source>
        <dbReference type="Proteomes" id="UP001231189"/>
    </source>
</evidence>
<feature type="domain" description="CCHC-type" evidence="8">
    <location>
        <begin position="737"/>
        <end position="752"/>
    </location>
</feature>
<feature type="domain" description="Integrase catalytic" evidence="9">
    <location>
        <begin position="2121"/>
        <end position="2297"/>
    </location>
</feature>
<feature type="region of interest" description="Disordered" evidence="7">
    <location>
        <begin position="705"/>
        <end position="731"/>
    </location>
</feature>
<evidence type="ECO:0008006" key="12">
    <source>
        <dbReference type="Google" id="ProtNLM"/>
    </source>
</evidence>
<dbReference type="PROSITE" id="PS50994">
    <property type="entry name" value="INTEGRASE"/>
    <property type="match status" value="2"/>
</dbReference>
<evidence type="ECO:0000256" key="3">
    <source>
        <dbReference type="ARBA" id="ARBA00022750"/>
    </source>
</evidence>
<dbReference type="Gene3D" id="4.10.60.10">
    <property type="entry name" value="Zinc finger, CCHC-type"/>
    <property type="match status" value="3"/>
</dbReference>
<evidence type="ECO:0000256" key="5">
    <source>
        <dbReference type="PROSITE-ProRule" id="PRU00047"/>
    </source>
</evidence>
<feature type="compositionally biased region" description="Basic residues" evidence="7">
    <location>
        <begin position="409"/>
        <end position="418"/>
    </location>
</feature>
<dbReference type="InterPro" id="IPR001584">
    <property type="entry name" value="Integrase_cat-core"/>
</dbReference>
<dbReference type="InterPro" id="IPR036875">
    <property type="entry name" value="Znf_CCHC_sf"/>
</dbReference>
<dbReference type="InterPro" id="IPR036397">
    <property type="entry name" value="RNaseH_sf"/>
</dbReference>
<dbReference type="InterPro" id="IPR039537">
    <property type="entry name" value="Retrotran_Ty1/copia-like"/>
</dbReference>
<feature type="region of interest" description="Disordered" evidence="7">
    <location>
        <begin position="351"/>
        <end position="384"/>
    </location>
</feature>
<proteinExistence type="predicted"/>
<evidence type="ECO:0000256" key="2">
    <source>
        <dbReference type="ARBA" id="ARBA00022723"/>
    </source>
</evidence>
<evidence type="ECO:0000256" key="4">
    <source>
        <dbReference type="ARBA" id="ARBA00022801"/>
    </source>
</evidence>
<dbReference type="Pfam" id="PF22936">
    <property type="entry name" value="Pol_BBD"/>
    <property type="match status" value="2"/>
</dbReference>
<keyword evidence="5" id="KW-0863">Zinc-finger</keyword>
<keyword evidence="1" id="KW-0645">Protease</keyword>
<feature type="domain" description="CCHC-type" evidence="8">
    <location>
        <begin position="395"/>
        <end position="409"/>
    </location>
</feature>
<feature type="region of interest" description="Disordered" evidence="7">
    <location>
        <begin position="2383"/>
        <end position="2429"/>
    </location>
</feature>
<dbReference type="CDD" id="cd09272">
    <property type="entry name" value="RNase_HI_RT_Ty1"/>
    <property type="match status" value="2"/>
</dbReference>
<dbReference type="GO" id="GO:0003676">
    <property type="term" value="F:nucleic acid binding"/>
    <property type="evidence" value="ECO:0007669"/>
    <property type="project" value="InterPro"/>
</dbReference>
<dbReference type="InterPro" id="IPR054722">
    <property type="entry name" value="PolX-like_BBD"/>
</dbReference>
<dbReference type="InterPro" id="IPR043502">
    <property type="entry name" value="DNA/RNA_pol_sf"/>
</dbReference>
<reference evidence="10" key="1">
    <citation type="submission" date="2023-07" db="EMBL/GenBank/DDBJ databases">
        <title>A chromosome-level genome assembly of Lolium multiflorum.</title>
        <authorList>
            <person name="Chen Y."/>
            <person name="Copetti D."/>
            <person name="Kolliker R."/>
            <person name="Studer B."/>
        </authorList>
    </citation>
    <scope>NUCLEOTIDE SEQUENCE</scope>
    <source>
        <strain evidence="10">02402/16</strain>
        <tissue evidence="10">Leaf</tissue>
    </source>
</reference>
<dbReference type="SMART" id="SM00343">
    <property type="entry name" value="ZnF_C2HC"/>
    <property type="match status" value="4"/>
</dbReference>
<name>A0AAD8WBA5_LOLMU</name>
<dbReference type="SUPFAM" id="SSF56672">
    <property type="entry name" value="DNA/RNA polymerases"/>
    <property type="match status" value="2"/>
</dbReference>
<dbReference type="GO" id="GO:0006508">
    <property type="term" value="P:proteolysis"/>
    <property type="evidence" value="ECO:0007669"/>
    <property type="project" value="UniProtKB-KW"/>
</dbReference>
<feature type="compositionally biased region" description="Basic and acidic residues" evidence="7">
    <location>
        <begin position="2406"/>
        <end position="2428"/>
    </location>
</feature>
<dbReference type="SUPFAM" id="SSF53098">
    <property type="entry name" value="Ribonuclease H-like"/>
    <property type="match status" value="2"/>
</dbReference>
<dbReference type="Pfam" id="PF25597">
    <property type="entry name" value="SH3_retrovirus"/>
    <property type="match status" value="2"/>
</dbReference>
<dbReference type="SUPFAM" id="SSF57756">
    <property type="entry name" value="Retrovirus zinc finger-like domains"/>
    <property type="match status" value="3"/>
</dbReference>
<dbReference type="Gene3D" id="3.30.420.10">
    <property type="entry name" value="Ribonuclease H-like superfamily/Ribonuclease H"/>
    <property type="match status" value="2"/>
</dbReference>
<dbReference type="InterPro" id="IPR025724">
    <property type="entry name" value="GAG-pre-integrase_dom"/>
</dbReference>
<feature type="region of interest" description="Disordered" evidence="7">
    <location>
        <begin position="1"/>
        <end position="25"/>
    </location>
</feature>
<feature type="compositionally biased region" description="Basic residues" evidence="7">
    <location>
        <begin position="1860"/>
        <end position="1873"/>
    </location>
</feature>
<feature type="domain" description="Integrase catalytic" evidence="9">
    <location>
        <begin position="966"/>
        <end position="1142"/>
    </location>
</feature>
<keyword evidence="2" id="KW-0479">Metal-binding</keyword>
<feature type="region of interest" description="Disordered" evidence="7">
    <location>
        <begin position="1228"/>
        <end position="1274"/>
    </location>
</feature>
<evidence type="ECO:0000256" key="6">
    <source>
        <dbReference type="SAM" id="Coils"/>
    </source>
</evidence>
<dbReference type="EMBL" id="JAUUTY010000004">
    <property type="protein sequence ID" value="KAK1647914.1"/>
    <property type="molecule type" value="Genomic_DNA"/>
</dbReference>
<dbReference type="InterPro" id="IPR013103">
    <property type="entry name" value="RVT_2"/>
</dbReference>
<dbReference type="GO" id="GO:0008270">
    <property type="term" value="F:zinc ion binding"/>
    <property type="evidence" value="ECO:0007669"/>
    <property type="project" value="UniProtKB-KW"/>
</dbReference>
<sequence length="2858" mass="323736">MAKGSTVPPTMEPNMSRGDKDEDEYEEEDWVVSLRDKGKSVFKVICKDKIASTHFFEILTTAIESQKLIWMHENTIDKKGALEREYADDVASLKNELEEEQTIKEALEETFALELSREKENHDRALEMANELKLKNDKLVFVNAKLLEDFEQLKKGSRVIESALTKLTESHEQLKASYLKEHANLPSPIAIDNDACATNSTSCEASTLKENVELRAQLDLLTSNYGKLEENHGKLSSSHEDLLASHDRLKLAHEAIISKETPCEPHVDTSTTTQNAILPCASPSNSSTHNIAKSCDELSSLPCCSNNEDSTSSSTCVVTNHVEEIKELKAQVTSLKNDLVKSHEGKCKLDTMLSVQQSPSDKSGLGFKSNNKNKSKNNKNKNGQVQVKDPAKIVCFKCNIEGHHVRSCPLKKKQKGKRPQAQTHIQPQVEEIPLPKKKQANAPIVEKPSEKKEKKRTCYICREKGHISSLCTIGTSSNSITIDDVYSLHMASSINFNQFLEKEKLKSNGSNFTDWFRHVRIFLNGGNLQYVLDAPLGDPPAETETDEVKNVYATRKTRYSQVQCAILCSLESDLQKRFEHHDPHELIKELKTIFETHAAVECYEASKHFFSCMMEEGSSISEHMLVMTGHAKKLSDLGIVIPNRLGINRVLQSLPPSYKNFVMNYNMQNMNKEFPELFGMLKAAEIEIKKEHQVLMVNKTTSFKKQGKSKGKFKKGGKKAATPPMKPKNGPKPDAECYYCKEKGHWKRNCSKYLADLKSGLVKKKKEGISDIHVIDVYLTSSRSSTWVFDTGSVAHICNSKQELKNKRQLLKDEVTMRVGNGSKVNVIAVGTLPLHLPSGLVLSLNNCYYVPALSMNIISGSCLMQDGYSFKSENNGCSIFMNNIFYGRAPQKNGLFLLDLDSSNTHIHNIDAKRIKLNDNSTYMWHCRLGHIGVKRMKKLHTDGLLESLDFESLDRCEACLMGKMTKTPFSGMMERATDLLEIIHTDVCGPMSVASRGGYRYVLTFTDDLSRYGYIYLMKHKSETFEKFKEFQSEVENQRNKKIKFLRSDRGGEYLSYEFSMHLKKCGILSQLTPPGTPQRNGVSERRNRTLLDMVRSMMSLTDLPLSFWSYALETAAFTLNRAPSKSVETTPYELWFNKKPKLSFLKVWGCEAYVKKLQPDKLEPKAEKCVFIGYPKETIGYTFYHRSEGKIFVAKNGTFLEKEFLTKEVTGRKVELDEIEESLLVDQSSAVPENVPVPPTPATEEANDNDHETSNETATEPRRSTRDRATPDWYDPCLNVMIVDNNDEDPATYEEAMMSPDSNKWQEAMKSEMGSMYDNKVWTLVDLPDSRKAVENKWIFKRKTDADGNITVYKARLVAKGFRQIQGVDYDETFSPVAKLKSVRILLAIAAFFDYEIWQMDVKTAFLNGDIEEELYMVQPKGFVDPKNADKVCKLQRSIYGLKQASRSWNRRFDKVIKDFGFIQCHGEACIYKKVSGSSVAFLILYIKTSNRAITEYIPGQDSKKFRMDESKKGFLPMLPGKVLSKTQGPATAEERERMSQIPYASAVGSIMYAMLCTRPDIAHVVSLTSRYQSDPGMEHWTAVKNILKYLKRTKDMFLCYGGDQELVVTSYTDASWNTDPDDSKSQSGYVFILNGAAVSWASSKQCTVAKSSTESEYIAASEASSEAVWMKRFIVELGVVPSALDPLVIYCDNMGAIANAQEPRSHKRLKHIKLRYHSIREYIEDGEVKICKVHTDLNVADPLTKALPRAKHDQHQNAMGVSCMMEEGSSISEHMLVMTGHAKKLSDLGIVIPNRLGINRVLQSLPPSYKNFVMNYNMQNMNKEFPELFGMLKAAEIEIKKEHQVLMVNKTTSFKKQGKSKGKFKKGGKKAATPPMKPKNGPKPDAECYYCKEKGHWKRNCSKYLADLKSGLVKKKKEGISDIHVIDVYLTSSRSSTWVFDTGSVAHICNSKQELKNKRQLLKDEVTMRVGNGSKVNVIAVGTLPLHLPSGLVLSLNNCYYVPALSMNIISGSCLMQDGYSFKSENNGCSIFMNNIFYGRAPQKNGLFLLDLDSSNTHIHNIDAKRIKLNDNSTYMWHCRLGHIGVKRMKKLHTDGLLESLDFESLDRCEACLMGKMTKTPFSGMMERATDLLEIIHTDVCGPMSVASRGGYRYVLTFTDDLSRYGYIYLMKHKSETFEKFKEFQSEVENQRNKKIKFLRSDRGGEYLSYEFSMHLKKCGILSQLTPPGTPQRNGVSERRNRTLLDMVRSMMSLTDLPLSFWSYALETAAFTLNRAPSKSVETTPYELWFNKKPKLSFLKVWGCEAYVKKLQPDKLEPKAEKCVFIGYPKETIGYTFYHRSEGKIFVAKNGTFLEKEFLTKEVTGRKVELDEIEESLLVDQSSAVPENVPVPPTPATEEANDNDHETSNETATEPRRSTRDRATPDWYDPCLNVMIVDNNDEDPATYEEAMMSPDSNKWQEAMKSEMGSMYDNKVWTLVDLPDSRKAVENKWIFKRKTDADGNITVYKARLVAKGFRQIQGVDYDETFSPVAKLKSVRILLAIAAFFDYEIWQMDVKTAFLNGDIEEELYMVQPKGFVDPKNADKVCKLQRSIYGLKQASRSWNRRFDKVIKDFGFIQCHGEACIYKKVSGSSVAFLILYVDDILLIGNDIELLSSIKIYRDRSRRLIGLSQSTYLDKILKKFRMDESKKGFLPMLPGKVLSKTQGPATAEERERMSQIPYASAVVSWASSKQCTVAKSSTESEYIAASEASSEAVWMKRFIVELGVVPSALDPLVIYFDNMGAIANAQEPRSHKRLKHIKLRYHSIREYIEDGEVKICKVHTDLNVADPLTKALPRAKHDQHQNAMGVRYLTM</sequence>
<evidence type="ECO:0000313" key="10">
    <source>
        <dbReference type="EMBL" id="KAK1647914.1"/>
    </source>
</evidence>
<feature type="compositionally biased region" description="Basic residues" evidence="7">
    <location>
        <begin position="705"/>
        <end position="718"/>
    </location>
</feature>
<feature type="domain" description="CCHC-type" evidence="8">
    <location>
        <begin position="1892"/>
        <end position="1907"/>
    </location>
</feature>
<keyword evidence="4" id="KW-0378">Hydrolase</keyword>
<dbReference type="InterPro" id="IPR012337">
    <property type="entry name" value="RNaseH-like_sf"/>
</dbReference>
<feature type="region of interest" description="Disordered" evidence="7">
    <location>
        <begin position="1860"/>
        <end position="1886"/>
    </location>
</feature>
<dbReference type="GO" id="GO:0004190">
    <property type="term" value="F:aspartic-type endopeptidase activity"/>
    <property type="evidence" value="ECO:0007669"/>
    <property type="project" value="UniProtKB-KW"/>
</dbReference>
<dbReference type="Proteomes" id="UP001231189">
    <property type="component" value="Unassembled WGS sequence"/>
</dbReference>
<keyword evidence="3" id="KW-0064">Aspartyl protease</keyword>
<dbReference type="Pfam" id="PF07727">
    <property type="entry name" value="RVT_2"/>
    <property type="match status" value="2"/>
</dbReference>
<dbReference type="PANTHER" id="PTHR42648">
    <property type="entry name" value="TRANSPOSASE, PUTATIVE-RELATED"/>
    <property type="match status" value="1"/>
</dbReference>
<dbReference type="InterPro" id="IPR001878">
    <property type="entry name" value="Znf_CCHC"/>
</dbReference>
<keyword evidence="6" id="KW-0175">Coiled coil</keyword>
<evidence type="ECO:0000259" key="9">
    <source>
        <dbReference type="PROSITE" id="PS50994"/>
    </source>
</evidence>
<protein>
    <recommendedName>
        <fullName evidence="12">Gag-pol polyprotein</fullName>
    </recommendedName>
</protein>
<dbReference type="PANTHER" id="PTHR42648:SF27">
    <property type="entry name" value="RNA-DIRECTED DNA POLYMERASE"/>
    <property type="match status" value="1"/>
</dbReference>
<keyword evidence="5" id="KW-0862">Zinc</keyword>
<dbReference type="Pfam" id="PF14223">
    <property type="entry name" value="Retrotran_gag_2"/>
    <property type="match status" value="2"/>
</dbReference>
<keyword evidence="11" id="KW-1185">Reference proteome</keyword>
<dbReference type="Pfam" id="PF13976">
    <property type="entry name" value="gag_pre-integrs"/>
    <property type="match status" value="2"/>
</dbReference>
<dbReference type="Pfam" id="PF00098">
    <property type="entry name" value="zf-CCHC"/>
    <property type="match status" value="2"/>
</dbReference>
<accession>A0AAD8WBA5</accession>
<evidence type="ECO:0000256" key="1">
    <source>
        <dbReference type="ARBA" id="ARBA00022670"/>
    </source>
</evidence>